<name>A0ABV7HC16_9BURK</name>
<evidence type="ECO:0000256" key="1">
    <source>
        <dbReference type="SAM" id="SignalP"/>
    </source>
</evidence>
<comment type="caution">
    <text evidence="2">The sequence shown here is derived from an EMBL/GenBank/DDBJ whole genome shotgun (WGS) entry which is preliminary data.</text>
</comment>
<feature type="signal peptide" evidence="1">
    <location>
        <begin position="1"/>
        <end position="25"/>
    </location>
</feature>
<accession>A0ABV7HC16</accession>
<dbReference type="Proteomes" id="UP001595556">
    <property type="component" value="Unassembled WGS sequence"/>
</dbReference>
<dbReference type="EMBL" id="JBHRTI010000010">
    <property type="protein sequence ID" value="MFC3149111.1"/>
    <property type="molecule type" value="Genomic_DNA"/>
</dbReference>
<evidence type="ECO:0008006" key="4">
    <source>
        <dbReference type="Google" id="ProtNLM"/>
    </source>
</evidence>
<evidence type="ECO:0000313" key="3">
    <source>
        <dbReference type="Proteomes" id="UP001595556"/>
    </source>
</evidence>
<protein>
    <recommendedName>
        <fullName evidence="4">Lipoprotein</fullName>
    </recommendedName>
</protein>
<sequence>MKHIAKLFAVAGALALLSACTTTQSQLEGKPFTRVDPKLYPVIVSKVDGKSYLQQPVMVDPGKRVVTVTARPERYGTQSVDRTFTVDVGPCEIIRLGARRESPLMDDFEPVVVEREPKAGCTAKKG</sequence>
<gene>
    <name evidence="2" type="ORF">ACFOEN_15905</name>
</gene>
<reference evidence="3" key="1">
    <citation type="journal article" date="2019" name="Int. J. Syst. Evol. Microbiol.">
        <title>The Global Catalogue of Microorganisms (GCM) 10K type strain sequencing project: providing services to taxonomists for standard genome sequencing and annotation.</title>
        <authorList>
            <consortium name="The Broad Institute Genomics Platform"/>
            <consortium name="The Broad Institute Genome Sequencing Center for Infectious Disease"/>
            <person name="Wu L."/>
            <person name="Ma J."/>
        </authorList>
    </citation>
    <scope>NUCLEOTIDE SEQUENCE [LARGE SCALE GENOMIC DNA]</scope>
    <source>
        <strain evidence="3">KCTC 52168</strain>
    </source>
</reference>
<keyword evidence="1" id="KW-0732">Signal</keyword>
<dbReference type="PROSITE" id="PS51257">
    <property type="entry name" value="PROKAR_LIPOPROTEIN"/>
    <property type="match status" value="1"/>
</dbReference>
<evidence type="ECO:0000313" key="2">
    <source>
        <dbReference type="EMBL" id="MFC3149111.1"/>
    </source>
</evidence>
<feature type="chain" id="PRO_5046203409" description="Lipoprotein" evidence="1">
    <location>
        <begin position="26"/>
        <end position="126"/>
    </location>
</feature>
<organism evidence="2 3">
    <name type="scientific">Piscinibacterium candidicorallinum</name>
    <dbReference type="NCBI Taxonomy" id="1793872"/>
    <lineage>
        <taxon>Bacteria</taxon>
        <taxon>Pseudomonadati</taxon>
        <taxon>Pseudomonadota</taxon>
        <taxon>Betaproteobacteria</taxon>
        <taxon>Burkholderiales</taxon>
        <taxon>Piscinibacterium</taxon>
    </lineage>
</organism>
<proteinExistence type="predicted"/>
<keyword evidence="3" id="KW-1185">Reference proteome</keyword>
<dbReference type="RefSeq" id="WP_377305623.1">
    <property type="nucleotide sequence ID" value="NZ_CP180191.1"/>
</dbReference>